<sequence>MLKAIASSPFLLRLTFGVLALFLILALFFGDGLAELLAKFTLTILGYFGGYYLFLGFASVVVLIMLAVLPTGKIKLGSGPPEFSWWSWLAMLYSTGMGGGLILRAVQEPVYFFQDPPRAADVDAKTFALEYTFFHWGLTPWAFYGLMALVVSFNLYIKKGSSLSSESLLGRGRHRLWAGIIDLFILLCTLFGVVAGVGLGSRQLMEAIRYWTGWDFLPAQVIIPLFFICFLATLSAFLGVRKGIRLISNLNMAGASLLMVFAWTLGSFWEIIESLGLGLFTYLGDFVSLSLNLGKAQVGDQFLKDWTYFYWAFWLSWAPFTGVFIARISKGRTIRELVSGALLIPALGTFLWFSVFGTRSFGLIEAGQVSPEAFSSIYSSILIFFSHFSFSPISNLVVTVLVATFLITSIDSAIFVLSIFSDQGKAEPNSRIRVFWGVSIFIFTAILIWVGKEGLLESVSNLLILFALPFSLIFILLIGQFIRYQINSTLR</sequence>
<keyword evidence="5 8" id="KW-0812">Transmembrane</keyword>
<organism evidence="9 10">
    <name type="scientific">Algoriphagus confluentis</name>
    <dbReference type="NCBI Taxonomy" id="1697556"/>
    <lineage>
        <taxon>Bacteria</taxon>
        <taxon>Pseudomonadati</taxon>
        <taxon>Bacteroidota</taxon>
        <taxon>Cytophagia</taxon>
        <taxon>Cytophagales</taxon>
        <taxon>Cyclobacteriaceae</taxon>
        <taxon>Algoriphagus</taxon>
    </lineage>
</organism>
<evidence type="ECO:0000256" key="4">
    <source>
        <dbReference type="ARBA" id="ARBA00022475"/>
    </source>
</evidence>
<evidence type="ECO:0000256" key="1">
    <source>
        <dbReference type="ARBA" id="ARBA00004651"/>
    </source>
</evidence>
<feature type="transmembrane region" description="Helical" evidence="8">
    <location>
        <begin position="219"/>
        <end position="238"/>
    </location>
</feature>
<reference evidence="9 10" key="1">
    <citation type="submission" date="2023-08" db="EMBL/GenBank/DDBJ databases">
        <title>Draft genome sequence of Algoriphagus confluentis.</title>
        <authorList>
            <person name="Takatani N."/>
            <person name="Hosokawa M."/>
            <person name="Sawabe T."/>
        </authorList>
    </citation>
    <scope>NUCLEOTIDE SEQUENCE [LARGE SCALE GENOMIC DNA]</scope>
    <source>
        <strain evidence="9 10">NBRC 111222</strain>
    </source>
</reference>
<feature type="transmembrane region" description="Helical" evidence="8">
    <location>
        <begin position="432"/>
        <end position="450"/>
    </location>
</feature>
<evidence type="ECO:0000256" key="3">
    <source>
        <dbReference type="ARBA" id="ARBA00022448"/>
    </source>
</evidence>
<feature type="transmembrane region" description="Helical" evidence="8">
    <location>
        <begin position="396"/>
        <end position="420"/>
    </location>
</feature>
<protein>
    <submittedName>
        <fullName evidence="9">BCCT family transporter</fullName>
    </submittedName>
</protein>
<evidence type="ECO:0000256" key="5">
    <source>
        <dbReference type="ARBA" id="ARBA00022692"/>
    </source>
</evidence>
<evidence type="ECO:0000256" key="8">
    <source>
        <dbReference type="SAM" id="Phobius"/>
    </source>
</evidence>
<dbReference type="InterPro" id="IPR000060">
    <property type="entry name" value="BCCT_transptr"/>
</dbReference>
<dbReference type="RefSeq" id="WP_338225036.1">
    <property type="nucleotide sequence ID" value="NZ_BTPD01000009.1"/>
</dbReference>
<evidence type="ECO:0000313" key="10">
    <source>
        <dbReference type="Proteomes" id="UP001338309"/>
    </source>
</evidence>
<feature type="transmembrane region" description="Helical" evidence="8">
    <location>
        <begin position="83"/>
        <end position="103"/>
    </location>
</feature>
<comment type="caution">
    <text evidence="9">The sequence shown here is derived from an EMBL/GenBank/DDBJ whole genome shotgun (WGS) entry which is preliminary data.</text>
</comment>
<proteinExistence type="inferred from homology"/>
<accession>A0ABQ6PRZ1</accession>
<evidence type="ECO:0000313" key="9">
    <source>
        <dbReference type="EMBL" id="GMQ30327.1"/>
    </source>
</evidence>
<dbReference type="Proteomes" id="UP001338309">
    <property type="component" value="Unassembled WGS sequence"/>
</dbReference>
<feature type="transmembrane region" description="Helical" evidence="8">
    <location>
        <begin position="50"/>
        <end position="71"/>
    </location>
</feature>
<comment type="similarity">
    <text evidence="2">Belongs to the BCCT transporter (TC 2.A.15) family.</text>
</comment>
<evidence type="ECO:0000256" key="7">
    <source>
        <dbReference type="ARBA" id="ARBA00023136"/>
    </source>
</evidence>
<feature type="transmembrane region" description="Helical" evidence="8">
    <location>
        <begin position="306"/>
        <end position="325"/>
    </location>
</feature>
<dbReference type="PANTHER" id="PTHR30047:SF7">
    <property type="entry name" value="HIGH-AFFINITY CHOLINE TRANSPORT PROTEIN"/>
    <property type="match status" value="1"/>
</dbReference>
<feature type="transmembrane region" description="Helical" evidence="8">
    <location>
        <begin position="250"/>
        <end position="269"/>
    </location>
</feature>
<evidence type="ECO:0000256" key="6">
    <source>
        <dbReference type="ARBA" id="ARBA00022989"/>
    </source>
</evidence>
<feature type="transmembrane region" description="Helical" evidence="8">
    <location>
        <begin position="337"/>
        <end position="357"/>
    </location>
</feature>
<keyword evidence="4" id="KW-1003">Cell membrane</keyword>
<gene>
    <name evidence="9" type="ORF">Aconfl_29700</name>
</gene>
<dbReference type="PANTHER" id="PTHR30047">
    <property type="entry name" value="HIGH-AFFINITY CHOLINE TRANSPORT PROTEIN-RELATED"/>
    <property type="match status" value="1"/>
</dbReference>
<keyword evidence="6 8" id="KW-1133">Transmembrane helix</keyword>
<name>A0ABQ6PRZ1_9BACT</name>
<dbReference type="EMBL" id="BTPD01000009">
    <property type="protein sequence ID" value="GMQ30327.1"/>
    <property type="molecule type" value="Genomic_DNA"/>
</dbReference>
<evidence type="ECO:0000256" key="2">
    <source>
        <dbReference type="ARBA" id="ARBA00005658"/>
    </source>
</evidence>
<comment type="subcellular location">
    <subcellularLocation>
        <location evidence="1">Cell membrane</location>
        <topology evidence="1">Multi-pass membrane protein</topology>
    </subcellularLocation>
</comment>
<keyword evidence="7 8" id="KW-0472">Membrane</keyword>
<dbReference type="Pfam" id="PF02028">
    <property type="entry name" value="BCCT"/>
    <property type="match status" value="1"/>
</dbReference>
<feature type="transmembrane region" description="Helical" evidence="8">
    <location>
        <begin position="133"/>
        <end position="156"/>
    </location>
</feature>
<feature type="transmembrane region" description="Helical" evidence="8">
    <location>
        <begin position="176"/>
        <end position="199"/>
    </location>
</feature>
<keyword evidence="10" id="KW-1185">Reference proteome</keyword>
<keyword evidence="3" id="KW-0813">Transport</keyword>
<feature type="transmembrane region" description="Helical" evidence="8">
    <location>
        <begin position="462"/>
        <end position="482"/>
    </location>
</feature>